<reference evidence="3 4" key="1">
    <citation type="submission" date="2015-11" db="EMBL/GenBank/DDBJ databases">
        <title>Draft WGS of Vibrio toranzoniae.</title>
        <authorList>
            <person name="Lasa A."/>
            <person name="Romalde J.L."/>
        </authorList>
    </citation>
    <scope>NUCLEOTIDE SEQUENCE [LARGE SCALE GENOMIC DNA]</scope>
    <source>
        <strain evidence="3 4">Vb 10.8</strain>
    </source>
</reference>
<dbReference type="SUPFAM" id="SSF53300">
    <property type="entry name" value="vWA-like"/>
    <property type="match status" value="1"/>
</dbReference>
<keyword evidence="1" id="KW-1133">Transmembrane helix</keyword>
<keyword evidence="4" id="KW-1185">Reference proteome</keyword>
<proteinExistence type="predicted"/>
<dbReference type="AlphaFoldDB" id="A0A120DG89"/>
<feature type="domain" description="VWFA" evidence="2">
    <location>
        <begin position="142"/>
        <end position="261"/>
    </location>
</feature>
<dbReference type="Pfam" id="PF00092">
    <property type="entry name" value="VWA"/>
    <property type="match status" value="1"/>
</dbReference>
<accession>A0A120DG89</accession>
<evidence type="ECO:0000313" key="3">
    <source>
        <dbReference type="EMBL" id="KWU00514.1"/>
    </source>
</evidence>
<dbReference type="SMART" id="SM00327">
    <property type="entry name" value="VWA"/>
    <property type="match status" value="1"/>
</dbReference>
<dbReference type="InterPro" id="IPR028087">
    <property type="entry name" value="Tad_N"/>
</dbReference>
<dbReference type="Proteomes" id="UP000057389">
    <property type="component" value="Unassembled WGS sequence"/>
</dbReference>
<protein>
    <recommendedName>
        <fullName evidence="2">VWFA domain-containing protein</fullName>
    </recommendedName>
</protein>
<sequence length="460" mass="49487">MDTGAPIKYRYSRGLVALMSVIALPFILLVVGLSVDVGRAYIVKSKLFAAVDAASIAAARAVANGEDAGRAAAQKYFSANFPADFYSATPSFGGANFSHDDFGNISIDISATAQVPTIFLPLIGLDSFSPGVSAQSIRRPVDLVLVIDNTTSLRLGSIGDVTQDVIDRSKSFVENFHEGFDRISLVKFAFGAEVPVVFSTTRGHSRSTIKSEIDNFNFGTTFNAQYTNASEGMYRALNELRTVTDPANLKVIVFFTDGAPNTFASTFDFEDGGSHVGAIRSSDSSSGTPRGLWRHDLIATTLSGGYEGSDIDDHISEMPTYYTTHDSGATEFNILNPAHYLRPVPQYDPDSHSANDLYSRVNRVARNLVEDIAEAARGEDIYVFTLGLGSSLTSATGPDSELGEDLLLRMANSSALLDDPGLSADYDPAQLEGVYCHAIDEEALGPCFDKMLDVIIRLTL</sequence>
<evidence type="ECO:0000259" key="2">
    <source>
        <dbReference type="PROSITE" id="PS50234"/>
    </source>
</evidence>
<dbReference type="PROSITE" id="PS50234">
    <property type="entry name" value="VWFA"/>
    <property type="match status" value="1"/>
</dbReference>
<keyword evidence="1" id="KW-0812">Transmembrane</keyword>
<dbReference type="InterPro" id="IPR002035">
    <property type="entry name" value="VWF_A"/>
</dbReference>
<comment type="caution">
    <text evidence="3">The sequence shown here is derived from an EMBL/GenBank/DDBJ whole genome shotgun (WGS) entry which is preliminary data.</text>
</comment>
<name>A0A120DG89_9VIBR</name>
<keyword evidence="1" id="KW-0472">Membrane</keyword>
<dbReference type="GeneID" id="300179279"/>
<dbReference type="OrthoDB" id="8707694at2"/>
<organism evidence="3 4">
    <name type="scientific">Vibrio toranzoniae</name>
    <dbReference type="NCBI Taxonomy" id="1194427"/>
    <lineage>
        <taxon>Bacteria</taxon>
        <taxon>Pseudomonadati</taxon>
        <taxon>Pseudomonadota</taxon>
        <taxon>Gammaproteobacteria</taxon>
        <taxon>Vibrionales</taxon>
        <taxon>Vibrionaceae</taxon>
        <taxon>Vibrio</taxon>
    </lineage>
</organism>
<dbReference type="Gene3D" id="3.40.50.410">
    <property type="entry name" value="von Willebrand factor, type A domain"/>
    <property type="match status" value="1"/>
</dbReference>
<feature type="transmembrane region" description="Helical" evidence="1">
    <location>
        <begin position="15"/>
        <end position="35"/>
    </location>
</feature>
<dbReference type="InterPro" id="IPR036465">
    <property type="entry name" value="vWFA_dom_sf"/>
</dbReference>
<dbReference type="RefSeq" id="WP_060468513.1">
    <property type="nucleotide sequence ID" value="NZ_AP025514.1"/>
</dbReference>
<dbReference type="EMBL" id="LMXU01000022">
    <property type="protein sequence ID" value="KWU00514.1"/>
    <property type="molecule type" value="Genomic_DNA"/>
</dbReference>
<gene>
    <name evidence="3" type="ORF">APQ14_10445</name>
</gene>
<dbReference type="Pfam" id="PF13400">
    <property type="entry name" value="Tad"/>
    <property type="match status" value="1"/>
</dbReference>
<dbReference type="CDD" id="cd00198">
    <property type="entry name" value="vWFA"/>
    <property type="match status" value="1"/>
</dbReference>
<evidence type="ECO:0000256" key="1">
    <source>
        <dbReference type="SAM" id="Phobius"/>
    </source>
</evidence>
<evidence type="ECO:0000313" key="4">
    <source>
        <dbReference type="Proteomes" id="UP000057389"/>
    </source>
</evidence>